<dbReference type="AlphaFoldDB" id="A0A428K4V8"/>
<name>A0A428K4V8_9FLAO</name>
<dbReference type="EMBL" id="RWBG01000001">
    <property type="protein sequence ID" value="RSK41402.1"/>
    <property type="molecule type" value="Genomic_DNA"/>
</dbReference>
<dbReference type="RefSeq" id="WP_125466399.1">
    <property type="nucleotide sequence ID" value="NZ_RWBG01000001.1"/>
</dbReference>
<evidence type="ECO:0000313" key="3">
    <source>
        <dbReference type="Proteomes" id="UP000270620"/>
    </source>
</evidence>
<comment type="caution">
    <text evidence="2">The sequence shown here is derived from an EMBL/GenBank/DDBJ whole genome shotgun (WGS) entry which is preliminary data.</text>
</comment>
<keyword evidence="3" id="KW-1185">Reference proteome</keyword>
<proteinExistence type="predicted"/>
<keyword evidence="1" id="KW-0175">Coiled coil</keyword>
<feature type="coiled-coil region" evidence="1">
    <location>
        <begin position="119"/>
        <end position="146"/>
    </location>
</feature>
<dbReference type="Proteomes" id="UP000270620">
    <property type="component" value="Unassembled WGS sequence"/>
</dbReference>
<accession>A0A428K4V8</accession>
<organism evidence="2 3">
    <name type="scientific">Mangrovimonas spongiae</name>
    <dbReference type="NCBI Taxonomy" id="2494697"/>
    <lineage>
        <taxon>Bacteria</taxon>
        <taxon>Pseudomonadati</taxon>
        <taxon>Bacteroidota</taxon>
        <taxon>Flavobacteriia</taxon>
        <taxon>Flavobacteriales</taxon>
        <taxon>Flavobacteriaceae</taxon>
        <taxon>Mangrovimonas</taxon>
    </lineage>
</organism>
<evidence type="ECO:0000256" key="1">
    <source>
        <dbReference type="SAM" id="Coils"/>
    </source>
</evidence>
<protein>
    <submittedName>
        <fullName evidence="2">Uncharacterized protein</fullName>
    </submittedName>
</protein>
<gene>
    <name evidence="2" type="ORF">EJA19_00580</name>
</gene>
<reference evidence="2 3" key="1">
    <citation type="submission" date="2018-12" db="EMBL/GenBank/DDBJ databases">
        <title>Mangrovimonas spongiae sp. nov., a novel member of the genus Mangrovimonas isolated from marine sponge.</title>
        <authorList>
            <person name="Zhuang L."/>
            <person name="Luo L."/>
        </authorList>
    </citation>
    <scope>NUCLEOTIDE SEQUENCE [LARGE SCALE GENOMIC DNA]</scope>
    <source>
        <strain evidence="2 3">HN-E26</strain>
    </source>
</reference>
<dbReference type="OrthoDB" id="1434642at2"/>
<evidence type="ECO:0000313" key="2">
    <source>
        <dbReference type="EMBL" id="RSK41402.1"/>
    </source>
</evidence>
<sequence>MESKDNTFMDKVIDSLKNTTVKLEELQVKAALGKAEAQDLFEDTKKQFNRFIHDSEIKTNNVKKNIDNLHADFDELRVQLALGKAETKDLFKAQKKQILSKLHNIEVKIKTNESLNKMYALTLIEIEQFKIELDILEEKFNKSKYEIKETFQREKQDFNAFINKFKEKYSKKEETKLEHFQNEISEAFTHFKKAFSKA</sequence>